<organism evidence="1 2">
    <name type="scientific">Pluteus cervinus</name>
    <dbReference type="NCBI Taxonomy" id="181527"/>
    <lineage>
        <taxon>Eukaryota</taxon>
        <taxon>Fungi</taxon>
        <taxon>Dikarya</taxon>
        <taxon>Basidiomycota</taxon>
        <taxon>Agaricomycotina</taxon>
        <taxon>Agaricomycetes</taxon>
        <taxon>Agaricomycetidae</taxon>
        <taxon>Agaricales</taxon>
        <taxon>Pluteineae</taxon>
        <taxon>Pluteaceae</taxon>
        <taxon>Pluteus</taxon>
    </lineage>
</organism>
<evidence type="ECO:0000313" key="1">
    <source>
        <dbReference type="EMBL" id="TFK70350.1"/>
    </source>
</evidence>
<sequence length="279" mass="30688">MLAFYPFCFSPFTMMIALSDWRVASTIGLVIAIVSGLYRLTNRTQQKTLWIDDYPAGAALCFSIGSLSSTWMNCGSDGPEATAVFWLTTICFPCVIWLARMAIILSIARVFPDRIYVRIVCYSMTSAFAALWCLLTVQSIFSKDLAMQYHSKSIVLVLEVICDVGILAFPSVLYYWGLPRSQNLFIGIILCFCAASASTGVVYTSFAFNAGEFGFVEASLVSLFKSLQSSAMMLSGNILIIAPWAYRCRYGEDDSDATSSSTKFTTITSDHNQPAANPV</sequence>
<dbReference type="EMBL" id="ML208314">
    <property type="protein sequence ID" value="TFK70350.1"/>
    <property type="molecule type" value="Genomic_DNA"/>
</dbReference>
<reference evidence="1 2" key="1">
    <citation type="journal article" date="2019" name="Nat. Ecol. Evol.">
        <title>Megaphylogeny resolves global patterns of mushroom evolution.</title>
        <authorList>
            <person name="Varga T."/>
            <person name="Krizsan K."/>
            <person name="Foldi C."/>
            <person name="Dima B."/>
            <person name="Sanchez-Garcia M."/>
            <person name="Sanchez-Ramirez S."/>
            <person name="Szollosi G.J."/>
            <person name="Szarkandi J.G."/>
            <person name="Papp V."/>
            <person name="Albert L."/>
            <person name="Andreopoulos W."/>
            <person name="Angelini C."/>
            <person name="Antonin V."/>
            <person name="Barry K.W."/>
            <person name="Bougher N.L."/>
            <person name="Buchanan P."/>
            <person name="Buyck B."/>
            <person name="Bense V."/>
            <person name="Catcheside P."/>
            <person name="Chovatia M."/>
            <person name="Cooper J."/>
            <person name="Damon W."/>
            <person name="Desjardin D."/>
            <person name="Finy P."/>
            <person name="Geml J."/>
            <person name="Haridas S."/>
            <person name="Hughes K."/>
            <person name="Justo A."/>
            <person name="Karasinski D."/>
            <person name="Kautmanova I."/>
            <person name="Kiss B."/>
            <person name="Kocsube S."/>
            <person name="Kotiranta H."/>
            <person name="LaButti K.M."/>
            <person name="Lechner B.E."/>
            <person name="Liimatainen K."/>
            <person name="Lipzen A."/>
            <person name="Lukacs Z."/>
            <person name="Mihaltcheva S."/>
            <person name="Morgado L.N."/>
            <person name="Niskanen T."/>
            <person name="Noordeloos M.E."/>
            <person name="Ohm R.A."/>
            <person name="Ortiz-Santana B."/>
            <person name="Ovrebo C."/>
            <person name="Racz N."/>
            <person name="Riley R."/>
            <person name="Savchenko A."/>
            <person name="Shiryaev A."/>
            <person name="Soop K."/>
            <person name="Spirin V."/>
            <person name="Szebenyi C."/>
            <person name="Tomsovsky M."/>
            <person name="Tulloss R.E."/>
            <person name="Uehling J."/>
            <person name="Grigoriev I.V."/>
            <person name="Vagvolgyi C."/>
            <person name="Papp T."/>
            <person name="Martin F.M."/>
            <person name="Miettinen O."/>
            <person name="Hibbett D.S."/>
            <person name="Nagy L.G."/>
        </authorList>
    </citation>
    <scope>NUCLEOTIDE SEQUENCE [LARGE SCALE GENOMIC DNA]</scope>
    <source>
        <strain evidence="1 2">NL-1719</strain>
    </source>
</reference>
<keyword evidence="2" id="KW-1185">Reference proteome</keyword>
<name>A0ACD3AXA4_9AGAR</name>
<protein>
    <submittedName>
        <fullName evidence="1">Uncharacterized protein</fullName>
    </submittedName>
</protein>
<accession>A0ACD3AXA4</accession>
<gene>
    <name evidence="1" type="ORF">BDN72DRAFT_896480</name>
</gene>
<proteinExistence type="predicted"/>
<evidence type="ECO:0000313" key="2">
    <source>
        <dbReference type="Proteomes" id="UP000308600"/>
    </source>
</evidence>
<dbReference type="Proteomes" id="UP000308600">
    <property type="component" value="Unassembled WGS sequence"/>
</dbReference>